<accession>A0A816YL76</accession>
<reference evidence="2" key="1">
    <citation type="submission" date="2021-02" db="EMBL/GenBank/DDBJ databases">
        <authorList>
            <person name="Nowell W R."/>
        </authorList>
    </citation>
    <scope>NUCLEOTIDE SEQUENCE</scope>
</reference>
<evidence type="ECO:0000313" key="2">
    <source>
        <dbReference type="EMBL" id="CAF2158073.1"/>
    </source>
</evidence>
<dbReference type="AlphaFoldDB" id="A0A816YL76"/>
<evidence type="ECO:0000313" key="3">
    <source>
        <dbReference type="Proteomes" id="UP000663856"/>
    </source>
</evidence>
<dbReference type="Proteomes" id="UP000663856">
    <property type="component" value="Unassembled WGS sequence"/>
</dbReference>
<evidence type="ECO:0000256" key="1">
    <source>
        <dbReference type="SAM" id="MobiDB-lite"/>
    </source>
</evidence>
<feature type="compositionally biased region" description="Acidic residues" evidence="1">
    <location>
        <begin position="82"/>
        <end position="96"/>
    </location>
</feature>
<organism evidence="2 3">
    <name type="scientific">Rotaria magnacalcarata</name>
    <dbReference type="NCBI Taxonomy" id="392030"/>
    <lineage>
        <taxon>Eukaryota</taxon>
        <taxon>Metazoa</taxon>
        <taxon>Spiralia</taxon>
        <taxon>Gnathifera</taxon>
        <taxon>Rotifera</taxon>
        <taxon>Eurotatoria</taxon>
        <taxon>Bdelloidea</taxon>
        <taxon>Philodinida</taxon>
        <taxon>Philodinidae</taxon>
        <taxon>Rotaria</taxon>
    </lineage>
</organism>
<protein>
    <submittedName>
        <fullName evidence="2">Uncharacterized protein</fullName>
    </submittedName>
</protein>
<proteinExistence type="predicted"/>
<comment type="caution">
    <text evidence="2">The sequence shown here is derived from an EMBL/GenBank/DDBJ whole genome shotgun (WGS) entry which is preliminary data.</text>
</comment>
<name>A0A816YL76_9BILA</name>
<sequence length="123" mass="13333">MYASKEILKDCRVIDEISKKVIDVLEKKGQKARGSSVIKASKNAVSLLLSKKKEIVPTFLSVYLPMSTIESIGDTVVPTVSSDDDTSVTSVSEDDNINNSDCNSQRSSSSSQKPPISFQCLAM</sequence>
<dbReference type="EMBL" id="CAJNRF010014566">
    <property type="protein sequence ID" value="CAF2158073.1"/>
    <property type="molecule type" value="Genomic_DNA"/>
</dbReference>
<feature type="compositionally biased region" description="Low complexity" evidence="1">
    <location>
        <begin position="98"/>
        <end position="111"/>
    </location>
</feature>
<feature type="region of interest" description="Disordered" evidence="1">
    <location>
        <begin position="75"/>
        <end position="123"/>
    </location>
</feature>
<gene>
    <name evidence="2" type="ORF">WKI299_LOCUS31788</name>
</gene>